<reference evidence="1 2" key="1">
    <citation type="journal article" date="2016" name="Sci. Rep.">
        <title>Metabolic traits of an uncultured archaeal lineage -MSBL1- from brine pools of the Red Sea.</title>
        <authorList>
            <person name="Mwirichia R."/>
            <person name="Alam I."/>
            <person name="Rashid M."/>
            <person name="Vinu M."/>
            <person name="Ba-Alawi W."/>
            <person name="Anthony Kamau A."/>
            <person name="Kamanda Ngugi D."/>
            <person name="Goker M."/>
            <person name="Klenk H.P."/>
            <person name="Bajic V."/>
            <person name="Stingl U."/>
        </authorList>
    </citation>
    <scope>NUCLEOTIDE SEQUENCE [LARGE SCALE GENOMIC DNA]</scope>
    <source>
        <strain evidence="1">SCGC-AAA385D11</strain>
    </source>
</reference>
<dbReference type="Pfam" id="PF06557">
    <property type="entry name" value="DUF1122"/>
    <property type="match status" value="1"/>
</dbReference>
<keyword evidence="2" id="KW-1185">Reference proteome</keyword>
<sequence>MVIYEGHKETERGLQRNIPPPATPIGNLLFQSGCIWFKDWYFTGGYKEGSVKLQGEKTANKEARRKALVEIHQELSDFLNC</sequence>
<accession>A0A133VNJ9</accession>
<evidence type="ECO:0000313" key="1">
    <source>
        <dbReference type="EMBL" id="KXB08032.1"/>
    </source>
</evidence>
<dbReference type="Proteomes" id="UP000070256">
    <property type="component" value="Unassembled WGS sequence"/>
</dbReference>
<gene>
    <name evidence="1" type="ORF">AKJ58_01150</name>
</gene>
<name>A0A133VNJ9_9EURY</name>
<dbReference type="InterPro" id="IPR008304">
    <property type="entry name" value="UCP017998"/>
</dbReference>
<organism evidence="1 2">
    <name type="scientific">candidate division MSBL1 archaeon SCGC-AAA385D11</name>
    <dbReference type="NCBI Taxonomy" id="1698286"/>
    <lineage>
        <taxon>Archaea</taxon>
        <taxon>Methanobacteriati</taxon>
        <taxon>Methanobacteriota</taxon>
        <taxon>candidate division MSBL1</taxon>
    </lineage>
</organism>
<dbReference type="EMBL" id="LHYK01000016">
    <property type="protein sequence ID" value="KXB08032.1"/>
    <property type="molecule type" value="Genomic_DNA"/>
</dbReference>
<dbReference type="AlphaFoldDB" id="A0A133VNJ9"/>
<proteinExistence type="predicted"/>
<dbReference type="SUPFAM" id="SSF55729">
    <property type="entry name" value="Acyl-CoA N-acyltransferases (Nat)"/>
    <property type="match status" value="1"/>
</dbReference>
<dbReference type="InterPro" id="IPR016181">
    <property type="entry name" value="Acyl_CoA_acyltransferase"/>
</dbReference>
<protein>
    <submittedName>
        <fullName evidence="1">Uncharacterized protein</fullName>
    </submittedName>
</protein>
<evidence type="ECO:0000313" key="2">
    <source>
        <dbReference type="Proteomes" id="UP000070256"/>
    </source>
</evidence>
<comment type="caution">
    <text evidence="1">The sequence shown here is derived from an EMBL/GenBank/DDBJ whole genome shotgun (WGS) entry which is preliminary data.</text>
</comment>
<dbReference type="Gene3D" id="3.40.630.30">
    <property type="match status" value="1"/>
</dbReference>